<sequence length="72" mass="8637">MSRDSLLDDAYLDLSDQEAVNDEDYSRSRPSNRADTLRARRRVEALLEERRLRQAIDDDWGYDEEEEEEEEE</sequence>
<dbReference type="InterPro" id="IPR058059">
    <property type="entry name" value="PA3496-like"/>
</dbReference>
<evidence type="ECO:0000256" key="1">
    <source>
        <dbReference type="SAM" id="MobiDB-lite"/>
    </source>
</evidence>
<dbReference type="RefSeq" id="WP_348827640.1">
    <property type="nucleotide sequence ID" value="NZ_CP098827.1"/>
</dbReference>
<proteinExistence type="predicted"/>
<accession>A0AAU7KJU2</accession>
<feature type="region of interest" description="Disordered" evidence="1">
    <location>
        <begin position="1"/>
        <end position="38"/>
    </location>
</feature>
<reference evidence="2" key="1">
    <citation type="submission" date="2022-06" db="EMBL/GenBank/DDBJ databases">
        <title>A novel DMS-producing enzyme.</title>
        <authorList>
            <person name="Zhang Y."/>
        </authorList>
    </citation>
    <scope>NUCLEOTIDE SEQUENCE</scope>
    <source>
        <strain evidence="2">RT37</strain>
    </source>
</reference>
<gene>
    <name evidence="2" type="ORF">NFG58_04330</name>
</gene>
<protein>
    <submittedName>
        <fullName evidence="2">Uncharacterized protein</fullName>
    </submittedName>
</protein>
<organism evidence="2">
    <name type="scientific">Halomonas sp. RT37</name>
    <dbReference type="NCBI Taxonomy" id="2950872"/>
    <lineage>
        <taxon>Bacteria</taxon>
        <taxon>Pseudomonadati</taxon>
        <taxon>Pseudomonadota</taxon>
        <taxon>Gammaproteobacteria</taxon>
        <taxon>Oceanospirillales</taxon>
        <taxon>Halomonadaceae</taxon>
        <taxon>Halomonas</taxon>
    </lineage>
</organism>
<dbReference type="NCBIfam" id="NF046101">
    <property type="entry name" value="PA3496_fam"/>
    <property type="match status" value="1"/>
</dbReference>
<name>A0AAU7KJU2_9GAMM</name>
<dbReference type="AlphaFoldDB" id="A0AAU7KJU2"/>
<dbReference type="EMBL" id="CP098827">
    <property type="protein sequence ID" value="XBO71942.1"/>
    <property type="molecule type" value="Genomic_DNA"/>
</dbReference>
<evidence type="ECO:0000313" key="2">
    <source>
        <dbReference type="EMBL" id="XBO71942.1"/>
    </source>
</evidence>